<proteinExistence type="inferred from homology"/>
<dbReference type="OrthoDB" id="3223806at2759"/>
<sequence>MAPINQLSPHHGVNKRALLIAVKDINVRGFPILYNAHSNAKELERLLIDVFGYSPDKVVVMMDRKGVDKELWPTLSNIKKQIQRFVRGVSSGDHLFFYYSGHGHQVTCDHHTETDGLDEVIYACTGRHIKDNDLKKILVNPLPSGCKLFALWDSCHSKTILDLDHHSCNEPGCDAGLVPTVRKGLSNVPQAILKMHFPRSKQHALSDSITSKPRGRPVARGSVTITALSTEASPSRSKWIPFTEAFSGSLQRYLSPQSWFKCDGKCEMPKEGGKDRAHVISLSACKDNEMAFDDNAKNETVTTFFVDHLRKNPESTLLELLSSIRERVEKICERRQEWAMQTRVISRRATCAEVSETDKKPPPVRRNTEIHVQTLEEYLRAMMPSTQGGDESDASTLNHSSYSQKPGVRNFFFASRLNAYVWFAAPQYASHYKLDLGELVDL</sequence>
<dbReference type="HOGENOM" id="CLU_029389_6_0_1"/>
<dbReference type="Proteomes" id="UP000053820">
    <property type="component" value="Unassembled WGS sequence"/>
</dbReference>
<dbReference type="PANTHER" id="PTHR48104:SF30">
    <property type="entry name" value="METACASPASE-1"/>
    <property type="match status" value="1"/>
</dbReference>
<comment type="similarity">
    <text evidence="1">Belongs to the peptidase C14B family.</text>
</comment>
<accession>A0A0C9VXQ6</accession>
<protein>
    <submittedName>
        <fullName evidence="3">Unplaced genomic scaffold scaffold_157, whole genome shotgun sequence</fullName>
    </submittedName>
</protein>
<evidence type="ECO:0000259" key="2">
    <source>
        <dbReference type="Pfam" id="PF00656"/>
    </source>
</evidence>
<dbReference type="Pfam" id="PF00656">
    <property type="entry name" value="Peptidase_C14"/>
    <property type="match status" value="1"/>
</dbReference>
<evidence type="ECO:0000313" key="4">
    <source>
        <dbReference type="Proteomes" id="UP000053820"/>
    </source>
</evidence>
<reference evidence="3 4" key="1">
    <citation type="submission" date="2014-04" db="EMBL/GenBank/DDBJ databases">
        <title>Evolutionary Origins and Diversification of the Mycorrhizal Mutualists.</title>
        <authorList>
            <consortium name="DOE Joint Genome Institute"/>
            <consortium name="Mycorrhizal Genomics Consortium"/>
            <person name="Kohler A."/>
            <person name="Kuo A."/>
            <person name="Nagy L.G."/>
            <person name="Floudas D."/>
            <person name="Copeland A."/>
            <person name="Barry K.W."/>
            <person name="Cichocki N."/>
            <person name="Veneault-Fourrey C."/>
            <person name="LaButti K."/>
            <person name="Lindquist E.A."/>
            <person name="Lipzen A."/>
            <person name="Lundell T."/>
            <person name="Morin E."/>
            <person name="Murat C."/>
            <person name="Riley R."/>
            <person name="Ohm R."/>
            <person name="Sun H."/>
            <person name="Tunlid A."/>
            <person name="Henrissat B."/>
            <person name="Grigoriev I.V."/>
            <person name="Hibbett D.S."/>
            <person name="Martin F."/>
        </authorList>
    </citation>
    <scope>NUCLEOTIDE SEQUENCE [LARGE SCALE GENOMIC DNA]</scope>
    <source>
        <strain evidence="3 4">MD-312</strain>
    </source>
</reference>
<evidence type="ECO:0000256" key="1">
    <source>
        <dbReference type="ARBA" id="ARBA00009005"/>
    </source>
</evidence>
<dbReference type="GO" id="GO:0004197">
    <property type="term" value="F:cysteine-type endopeptidase activity"/>
    <property type="evidence" value="ECO:0007669"/>
    <property type="project" value="InterPro"/>
</dbReference>
<organism evidence="3 4">
    <name type="scientific">Hydnomerulius pinastri MD-312</name>
    <dbReference type="NCBI Taxonomy" id="994086"/>
    <lineage>
        <taxon>Eukaryota</taxon>
        <taxon>Fungi</taxon>
        <taxon>Dikarya</taxon>
        <taxon>Basidiomycota</taxon>
        <taxon>Agaricomycotina</taxon>
        <taxon>Agaricomycetes</taxon>
        <taxon>Agaricomycetidae</taxon>
        <taxon>Boletales</taxon>
        <taxon>Boletales incertae sedis</taxon>
        <taxon>Leucogyrophana</taxon>
    </lineage>
</organism>
<dbReference type="PANTHER" id="PTHR48104">
    <property type="entry name" value="METACASPASE-4"/>
    <property type="match status" value="1"/>
</dbReference>
<feature type="domain" description="Peptidase C14 caspase" evidence="2">
    <location>
        <begin position="15"/>
        <end position="333"/>
    </location>
</feature>
<dbReference type="InterPro" id="IPR050452">
    <property type="entry name" value="Metacaspase"/>
</dbReference>
<dbReference type="InterPro" id="IPR011600">
    <property type="entry name" value="Pept_C14_caspase"/>
</dbReference>
<dbReference type="EMBL" id="KN839991">
    <property type="protein sequence ID" value="KIJ58093.1"/>
    <property type="molecule type" value="Genomic_DNA"/>
</dbReference>
<name>A0A0C9VXQ6_9AGAM</name>
<evidence type="ECO:0000313" key="3">
    <source>
        <dbReference type="EMBL" id="KIJ58093.1"/>
    </source>
</evidence>
<keyword evidence="4" id="KW-1185">Reference proteome</keyword>
<dbReference type="GO" id="GO:0005737">
    <property type="term" value="C:cytoplasm"/>
    <property type="evidence" value="ECO:0007669"/>
    <property type="project" value="TreeGrafter"/>
</dbReference>
<dbReference type="AlphaFoldDB" id="A0A0C9VXQ6"/>
<dbReference type="GO" id="GO:0006508">
    <property type="term" value="P:proteolysis"/>
    <property type="evidence" value="ECO:0007669"/>
    <property type="project" value="InterPro"/>
</dbReference>
<dbReference type="Gene3D" id="3.40.50.12660">
    <property type="match status" value="2"/>
</dbReference>
<gene>
    <name evidence="3" type="ORF">HYDPIDRAFT_44634</name>
</gene>